<dbReference type="EMBL" id="CM035422">
    <property type="protein sequence ID" value="KAH7373480.1"/>
    <property type="molecule type" value="Genomic_DNA"/>
</dbReference>
<proteinExistence type="predicted"/>
<dbReference type="SUPFAM" id="SSF81383">
    <property type="entry name" value="F-box domain"/>
    <property type="match status" value="1"/>
</dbReference>
<dbReference type="InterPro" id="IPR001810">
    <property type="entry name" value="F-box_dom"/>
</dbReference>
<dbReference type="SMART" id="SM00256">
    <property type="entry name" value="FBOX"/>
    <property type="match status" value="1"/>
</dbReference>
<comment type="caution">
    <text evidence="2">The sequence shown here is derived from an EMBL/GenBank/DDBJ whole genome shotgun (WGS) entry which is preliminary data.</text>
</comment>
<evidence type="ECO:0000313" key="3">
    <source>
        <dbReference type="Proteomes" id="UP000825935"/>
    </source>
</evidence>
<dbReference type="GO" id="GO:0000209">
    <property type="term" value="P:protein polyubiquitination"/>
    <property type="evidence" value="ECO:0007669"/>
    <property type="project" value="TreeGrafter"/>
</dbReference>
<protein>
    <recommendedName>
        <fullName evidence="1">F-box domain-containing protein</fullName>
    </recommendedName>
</protein>
<dbReference type="AlphaFoldDB" id="A0A8T2SZS9"/>
<reference evidence="2" key="1">
    <citation type="submission" date="2021-08" db="EMBL/GenBank/DDBJ databases">
        <title>WGS assembly of Ceratopteris richardii.</title>
        <authorList>
            <person name="Marchant D.B."/>
            <person name="Chen G."/>
            <person name="Jenkins J."/>
            <person name="Shu S."/>
            <person name="Leebens-Mack J."/>
            <person name="Grimwood J."/>
            <person name="Schmutz J."/>
            <person name="Soltis P."/>
            <person name="Soltis D."/>
            <person name="Chen Z.-H."/>
        </authorList>
    </citation>
    <scope>NUCLEOTIDE SEQUENCE</scope>
    <source>
        <strain evidence="2">Whitten #5841</strain>
        <tissue evidence="2">Leaf</tissue>
    </source>
</reference>
<dbReference type="InterPro" id="IPR036047">
    <property type="entry name" value="F-box-like_dom_sf"/>
</dbReference>
<dbReference type="Proteomes" id="UP000825935">
    <property type="component" value="Chromosome 17"/>
</dbReference>
<name>A0A8T2SZS9_CERRI</name>
<sequence>MEVSENIHSFGLPDDITQYIIASLPVWDVCSLASCSRHWRSACSSNIVWFILYKKRWSLGKSSYARVIDPLHSNHDDQSSASNFPFAVKLSRSHLWGGAALERRWDGRMRNSTLIGGTFSQFVCFRTFMDWRSEYICLHKRMLIGATSVIDFIKGRACHDSMEVADYQKAMNLLSSTGLELQDVVTFLLLPKLSVLVNLLGLHYCLLHLKMKGNDAREVLSMNKIGERQVCLRWWSLGGWTNGFRRHDEMHMQIASLLTLAELEAPSFLEVIDRGTRHEVLRVQISADFESSAWVARSMHSQR</sequence>
<keyword evidence="3" id="KW-1185">Reference proteome</keyword>
<accession>A0A8T2SZS9</accession>
<dbReference type="OrthoDB" id="3219396at2759"/>
<dbReference type="Gene3D" id="1.20.1280.50">
    <property type="match status" value="1"/>
</dbReference>
<dbReference type="GO" id="GO:0031146">
    <property type="term" value="P:SCF-dependent proteasomal ubiquitin-dependent protein catabolic process"/>
    <property type="evidence" value="ECO:0007669"/>
    <property type="project" value="InterPro"/>
</dbReference>
<evidence type="ECO:0000259" key="1">
    <source>
        <dbReference type="SMART" id="SM00256"/>
    </source>
</evidence>
<dbReference type="GO" id="GO:0019005">
    <property type="term" value="C:SCF ubiquitin ligase complex"/>
    <property type="evidence" value="ECO:0007669"/>
    <property type="project" value="TreeGrafter"/>
</dbReference>
<dbReference type="PANTHER" id="PTHR16008:SF4">
    <property type="entry name" value="F-BOX ONLY PROTEIN 4"/>
    <property type="match status" value="1"/>
</dbReference>
<dbReference type="InterPro" id="IPR039588">
    <property type="entry name" value="FBXO4"/>
</dbReference>
<gene>
    <name evidence="2" type="ORF">KP509_17G058900</name>
</gene>
<organism evidence="2 3">
    <name type="scientific">Ceratopteris richardii</name>
    <name type="common">Triangle waterfern</name>
    <dbReference type="NCBI Taxonomy" id="49495"/>
    <lineage>
        <taxon>Eukaryota</taxon>
        <taxon>Viridiplantae</taxon>
        <taxon>Streptophyta</taxon>
        <taxon>Embryophyta</taxon>
        <taxon>Tracheophyta</taxon>
        <taxon>Polypodiopsida</taxon>
        <taxon>Polypodiidae</taxon>
        <taxon>Polypodiales</taxon>
        <taxon>Pteridineae</taxon>
        <taxon>Pteridaceae</taxon>
        <taxon>Parkerioideae</taxon>
        <taxon>Ceratopteris</taxon>
    </lineage>
</organism>
<dbReference type="PANTHER" id="PTHR16008">
    <property type="entry name" value="F-BOX ONLY PROTEIN 4"/>
    <property type="match status" value="1"/>
</dbReference>
<dbReference type="OMA" id="WRSACDA"/>
<dbReference type="Pfam" id="PF00646">
    <property type="entry name" value="F-box"/>
    <property type="match status" value="1"/>
</dbReference>
<evidence type="ECO:0000313" key="2">
    <source>
        <dbReference type="EMBL" id="KAH7373480.1"/>
    </source>
</evidence>
<feature type="domain" description="F-box" evidence="1">
    <location>
        <begin position="12"/>
        <end position="52"/>
    </location>
</feature>